<name>A0ABU4CPI3_RHOJO</name>
<dbReference type="InterPro" id="IPR028896">
    <property type="entry name" value="GcvT/YgfZ/DmdA"/>
</dbReference>
<keyword evidence="5" id="KW-1185">Reference proteome</keyword>
<dbReference type="InterPro" id="IPR027266">
    <property type="entry name" value="TrmE/GcvT-like"/>
</dbReference>
<dbReference type="PIRSF" id="PIRSF006487">
    <property type="entry name" value="GcvT"/>
    <property type="match status" value="1"/>
</dbReference>
<comment type="caution">
    <text evidence="4">The sequence shown here is derived from an EMBL/GenBank/DDBJ whole genome shotgun (WGS) entry which is preliminary data.</text>
</comment>
<gene>
    <name evidence="4" type="ORF">R3Q59_31735</name>
</gene>
<dbReference type="Proteomes" id="UP001185737">
    <property type="component" value="Unassembled WGS sequence"/>
</dbReference>
<dbReference type="Pfam" id="PF01571">
    <property type="entry name" value="GCV_T"/>
    <property type="match status" value="1"/>
</dbReference>
<dbReference type="SUPFAM" id="SSF101790">
    <property type="entry name" value="Aminomethyltransferase beta-barrel domain"/>
    <property type="match status" value="1"/>
</dbReference>
<evidence type="ECO:0000313" key="4">
    <source>
        <dbReference type="EMBL" id="MDV6285052.1"/>
    </source>
</evidence>
<feature type="region of interest" description="Disordered" evidence="1">
    <location>
        <begin position="421"/>
        <end position="445"/>
    </location>
</feature>
<dbReference type="EMBL" id="JAWLKA010000022">
    <property type="protein sequence ID" value="MDV6285052.1"/>
    <property type="molecule type" value="Genomic_DNA"/>
</dbReference>
<dbReference type="PANTHER" id="PTHR43757:SF2">
    <property type="entry name" value="AMINOMETHYLTRANSFERASE, MITOCHONDRIAL"/>
    <property type="match status" value="1"/>
</dbReference>
<evidence type="ECO:0000259" key="2">
    <source>
        <dbReference type="Pfam" id="PF01571"/>
    </source>
</evidence>
<evidence type="ECO:0000256" key="1">
    <source>
        <dbReference type="SAM" id="MobiDB-lite"/>
    </source>
</evidence>
<feature type="domain" description="Aminomethyltransferase C-terminal" evidence="3">
    <location>
        <begin position="366"/>
        <end position="409"/>
    </location>
</feature>
<accession>A0ABU4CPI3</accession>
<evidence type="ECO:0000259" key="3">
    <source>
        <dbReference type="Pfam" id="PF08669"/>
    </source>
</evidence>
<dbReference type="InterPro" id="IPR006222">
    <property type="entry name" value="GCVT_N"/>
</dbReference>
<organism evidence="4 5">
    <name type="scientific">Rhodococcus jostii</name>
    <dbReference type="NCBI Taxonomy" id="132919"/>
    <lineage>
        <taxon>Bacteria</taxon>
        <taxon>Bacillati</taxon>
        <taxon>Actinomycetota</taxon>
        <taxon>Actinomycetes</taxon>
        <taxon>Mycobacteriales</taxon>
        <taxon>Nocardiaceae</taxon>
        <taxon>Rhodococcus</taxon>
    </lineage>
</organism>
<protein>
    <recommendedName>
        <fullName evidence="6">Vanillate/3-O-methylgallate O-demethylase</fullName>
    </recommendedName>
</protein>
<feature type="compositionally biased region" description="Basic and acidic residues" evidence="1">
    <location>
        <begin position="428"/>
        <end position="438"/>
    </location>
</feature>
<reference evidence="4 5" key="1">
    <citation type="submission" date="2023-10" db="EMBL/GenBank/DDBJ databases">
        <title>Development of a sustainable strategy for remediation of hydrocarbon-contaminated territories based on the waste exchange concept.</title>
        <authorList>
            <person name="Krivoruchko A."/>
        </authorList>
    </citation>
    <scope>NUCLEOTIDE SEQUENCE [LARGE SCALE GENOMIC DNA]</scope>
    <source>
        <strain evidence="4 5">IEGM 60</strain>
    </source>
</reference>
<feature type="domain" description="GCVT N-terminal" evidence="2">
    <location>
        <begin position="14"/>
        <end position="229"/>
    </location>
</feature>
<dbReference type="Pfam" id="PF08669">
    <property type="entry name" value="GCV_T_C"/>
    <property type="match status" value="1"/>
</dbReference>
<evidence type="ECO:0008006" key="6">
    <source>
        <dbReference type="Google" id="ProtNLM"/>
    </source>
</evidence>
<dbReference type="InterPro" id="IPR013977">
    <property type="entry name" value="GcvT_C"/>
</dbReference>
<evidence type="ECO:0000313" key="5">
    <source>
        <dbReference type="Proteomes" id="UP001185737"/>
    </source>
</evidence>
<proteinExistence type="predicted"/>
<dbReference type="InterPro" id="IPR029043">
    <property type="entry name" value="GcvT/YgfZ_C"/>
</dbReference>
<dbReference type="RefSeq" id="WP_317570721.1">
    <property type="nucleotide sequence ID" value="NZ_JAWLKA010000022.1"/>
</dbReference>
<dbReference type="SUPFAM" id="SSF103025">
    <property type="entry name" value="Folate-binding domain"/>
    <property type="match status" value="1"/>
</dbReference>
<dbReference type="Gene3D" id="3.30.1360.120">
    <property type="entry name" value="Probable tRNA modification gtpase trme, domain 1"/>
    <property type="match status" value="1"/>
</dbReference>
<dbReference type="PANTHER" id="PTHR43757">
    <property type="entry name" value="AMINOMETHYLTRANSFERASE"/>
    <property type="match status" value="1"/>
</dbReference>
<sequence length="445" mass="50399">MTDPAPFRAFTGIAPVGYFPVMGPPEHSGWMDEQLSWHTDCYVGDWSFVPQIRFKGPDALKLFRDLSVNDFVNFPVGKAKHVIQCNDDGKVISEGILLRHAEDDFEYQVGTPQWSLYNARKGGYDVEVSFPLTHKFQVSGPKALAVIEKLTETGLRDVKFMNTRQGVINDIDVTFLRQGMAGEIGFEIQGPIENHGKVLEAILEAGKDFGIRRLGTRTFMINHLEACYPTGAMHFFNALSDESKADYHKFMDENLPPEWVESPFNGPLRHNFSTSFDGSWDGDDLKELYRSPIEMGWGRNIAFDHDFPGREALEKEAAHPRRQVVTLEFNSEDVKRIHASLYADGPVYQQFDLPEVQLVCNWVDWILKDGKKIGHATHPGYSRWFRKTLALSFIDTEYAEPGTEVTVLWGKPGTPQTEIRATVAPAPYKKDSRRRDLSQEPALAV</sequence>